<accession>A0ABM9NM25</accession>
<evidence type="ECO:0000313" key="9">
    <source>
        <dbReference type="Proteomes" id="UP001497493"/>
    </source>
</evidence>
<feature type="transmembrane region" description="Helical" evidence="6">
    <location>
        <begin position="89"/>
        <end position="109"/>
    </location>
</feature>
<dbReference type="SUPFAM" id="SSF103473">
    <property type="entry name" value="MFS general substrate transporter"/>
    <property type="match status" value="1"/>
</dbReference>
<sequence length="430" mass="45980">MQQVWKSFVNNGAWRLLRTRDLGLLWLGELISQIGDSLNRVALLWLVYEMSGSALKMSLVGILQTLPPLLLSPLLGVYLDRLRKKPTMLIVNALHGLLVASLPLLYGFKLLNLELLYVLVLVISVVATMFGPALLTSIPLIVRNSELVAANALIQSTAFLGVLIGPVVAGLGVSWFGIANLLYIDAASFLVAMLCTAFVRIPEDKPERLPLRPYEIMGDLREGLVYLFREQVGLLFFTLVAGFQNIGASAFVFILPAFVEEEFARGVAWLGVFWSALGAGMLLGSVSIALIGPSQGRRMVRLAQLALALGGVAVGALAFIRLPLAAAALMVVVGWGAAAFNPVVIALIQKGTPENLQARVLSAFNTTTMAAAMGGMAGFGWVADHVGRDASMVGIGGVLLATALSLAVVARLRPARRVLKLATSDRYPQP</sequence>
<dbReference type="InterPro" id="IPR011701">
    <property type="entry name" value="MFS"/>
</dbReference>
<dbReference type="RefSeq" id="WP_348758190.1">
    <property type="nucleotide sequence ID" value="NZ_OZ026884.1"/>
</dbReference>
<dbReference type="PANTHER" id="PTHR23513">
    <property type="entry name" value="INTEGRAL MEMBRANE EFFLUX PROTEIN-RELATED"/>
    <property type="match status" value="1"/>
</dbReference>
<feature type="transmembrane region" description="Helical" evidence="6">
    <location>
        <begin position="267"/>
        <end position="290"/>
    </location>
</feature>
<feature type="transmembrane region" description="Helical" evidence="6">
    <location>
        <begin position="326"/>
        <end position="348"/>
    </location>
</feature>
<dbReference type="Pfam" id="PF07690">
    <property type="entry name" value="MFS_1"/>
    <property type="match status" value="1"/>
</dbReference>
<feature type="transmembrane region" description="Helical" evidence="6">
    <location>
        <begin position="302"/>
        <end position="320"/>
    </location>
</feature>
<evidence type="ECO:0000256" key="1">
    <source>
        <dbReference type="ARBA" id="ARBA00004651"/>
    </source>
</evidence>
<keyword evidence="4 6" id="KW-1133">Transmembrane helix</keyword>
<dbReference type="Proteomes" id="UP001497493">
    <property type="component" value="Chromosome"/>
</dbReference>
<evidence type="ECO:0000256" key="2">
    <source>
        <dbReference type="ARBA" id="ARBA00022475"/>
    </source>
</evidence>
<comment type="subcellular location">
    <subcellularLocation>
        <location evidence="1">Cell membrane</location>
        <topology evidence="1">Multi-pass membrane protein</topology>
    </subcellularLocation>
</comment>
<gene>
    <name evidence="8" type="ORF">MECH1_V1_2917</name>
</gene>
<feature type="transmembrane region" description="Helical" evidence="6">
    <location>
        <begin position="147"/>
        <end position="169"/>
    </location>
</feature>
<name>A0ABM9NM25_9GAMM</name>
<dbReference type="CDD" id="cd06173">
    <property type="entry name" value="MFS_MefA_like"/>
    <property type="match status" value="1"/>
</dbReference>
<dbReference type="PANTHER" id="PTHR23513:SF6">
    <property type="entry name" value="MAJOR FACILITATOR SUPERFAMILY ASSOCIATED DOMAIN-CONTAINING PROTEIN"/>
    <property type="match status" value="1"/>
</dbReference>
<feature type="domain" description="Major facilitator superfamily (MFS) profile" evidence="7">
    <location>
        <begin position="21"/>
        <end position="413"/>
    </location>
</feature>
<evidence type="ECO:0000256" key="3">
    <source>
        <dbReference type="ARBA" id="ARBA00022692"/>
    </source>
</evidence>
<keyword evidence="9" id="KW-1185">Reference proteome</keyword>
<keyword evidence="3 6" id="KW-0812">Transmembrane</keyword>
<keyword evidence="5 6" id="KW-0472">Membrane</keyword>
<feature type="transmembrane region" description="Helical" evidence="6">
    <location>
        <begin position="115"/>
        <end position="135"/>
    </location>
</feature>
<feature type="transmembrane region" description="Helical" evidence="6">
    <location>
        <begin position="234"/>
        <end position="255"/>
    </location>
</feature>
<reference evidence="8 9" key="1">
    <citation type="submission" date="2024-04" db="EMBL/GenBank/DDBJ databases">
        <authorList>
            <person name="Cremers G."/>
        </authorList>
    </citation>
    <scope>NUCLEOTIDE SEQUENCE [LARGE SCALE GENOMIC DNA]</scope>
    <source>
        <strain evidence="8">MeCH1-AG</strain>
    </source>
</reference>
<organism evidence="8 9">
    <name type="scientific">Candidatus Methylocalor cossyra</name>
    <dbReference type="NCBI Taxonomy" id="3108543"/>
    <lineage>
        <taxon>Bacteria</taxon>
        <taxon>Pseudomonadati</taxon>
        <taxon>Pseudomonadota</taxon>
        <taxon>Gammaproteobacteria</taxon>
        <taxon>Methylococcales</taxon>
        <taxon>Methylococcaceae</taxon>
        <taxon>Candidatus Methylocalor</taxon>
    </lineage>
</organism>
<keyword evidence="2" id="KW-1003">Cell membrane</keyword>
<dbReference type="EMBL" id="OZ026884">
    <property type="protein sequence ID" value="CAL1241693.1"/>
    <property type="molecule type" value="Genomic_DNA"/>
</dbReference>
<evidence type="ECO:0000259" key="7">
    <source>
        <dbReference type="PROSITE" id="PS50850"/>
    </source>
</evidence>
<feature type="transmembrane region" description="Helical" evidence="6">
    <location>
        <begin position="54"/>
        <end position="77"/>
    </location>
</feature>
<feature type="transmembrane region" description="Helical" evidence="6">
    <location>
        <begin position="360"/>
        <end position="381"/>
    </location>
</feature>
<proteinExistence type="predicted"/>
<evidence type="ECO:0000313" key="8">
    <source>
        <dbReference type="EMBL" id="CAL1241693.1"/>
    </source>
</evidence>
<dbReference type="InterPro" id="IPR020846">
    <property type="entry name" value="MFS_dom"/>
</dbReference>
<dbReference type="InterPro" id="IPR036259">
    <property type="entry name" value="MFS_trans_sf"/>
</dbReference>
<dbReference type="PROSITE" id="PS50850">
    <property type="entry name" value="MFS"/>
    <property type="match status" value="1"/>
</dbReference>
<evidence type="ECO:0000256" key="5">
    <source>
        <dbReference type="ARBA" id="ARBA00023136"/>
    </source>
</evidence>
<protein>
    <submittedName>
        <fullName evidence="8">Permease, MFS family</fullName>
    </submittedName>
</protein>
<feature type="transmembrane region" description="Helical" evidence="6">
    <location>
        <begin position="175"/>
        <end position="199"/>
    </location>
</feature>
<feature type="transmembrane region" description="Helical" evidence="6">
    <location>
        <begin position="393"/>
        <end position="412"/>
    </location>
</feature>
<dbReference type="Gene3D" id="1.20.1250.20">
    <property type="entry name" value="MFS general substrate transporter like domains"/>
    <property type="match status" value="1"/>
</dbReference>
<evidence type="ECO:0000256" key="4">
    <source>
        <dbReference type="ARBA" id="ARBA00022989"/>
    </source>
</evidence>
<evidence type="ECO:0000256" key="6">
    <source>
        <dbReference type="SAM" id="Phobius"/>
    </source>
</evidence>